<dbReference type="EMBL" id="FOYZ01000006">
    <property type="protein sequence ID" value="SFR81367.1"/>
    <property type="molecule type" value="Genomic_DNA"/>
</dbReference>
<dbReference type="Pfam" id="PF14056">
    <property type="entry name" value="DUF4250"/>
    <property type="match status" value="1"/>
</dbReference>
<reference evidence="1 2" key="1">
    <citation type="submission" date="2016-10" db="EMBL/GenBank/DDBJ databases">
        <authorList>
            <person name="de Groot N.N."/>
        </authorList>
    </citation>
    <scope>NUCLEOTIDE SEQUENCE [LARGE SCALE GENOMIC DNA]</scope>
    <source>
        <strain evidence="1 2">743A</strain>
    </source>
</reference>
<evidence type="ECO:0000313" key="1">
    <source>
        <dbReference type="EMBL" id="SFR81367.1"/>
    </source>
</evidence>
<protein>
    <recommendedName>
        <fullName evidence="3">DUF4250 domain-containing protein</fullName>
    </recommendedName>
</protein>
<dbReference type="OrthoDB" id="6636823at2"/>
<dbReference type="Proteomes" id="UP000199659">
    <property type="component" value="Unassembled WGS sequence"/>
</dbReference>
<sequence length="60" mass="7113">MKVPNDSVMLLSYINTQLRDNYESLDDLCKNLNLVQADIENKLQNIDYIYDLNRNQFICN</sequence>
<accession>A0A1I6JQY1</accession>
<dbReference type="AlphaFoldDB" id="A0A1I6JQY1"/>
<organism evidence="1 2">
    <name type="scientific">Anaeromicropila populeti</name>
    <dbReference type="NCBI Taxonomy" id="37658"/>
    <lineage>
        <taxon>Bacteria</taxon>
        <taxon>Bacillati</taxon>
        <taxon>Bacillota</taxon>
        <taxon>Clostridia</taxon>
        <taxon>Lachnospirales</taxon>
        <taxon>Lachnospiraceae</taxon>
        <taxon>Anaeromicropila</taxon>
    </lineage>
</organism>
<keyword evidence="2" id="KW-1185">Reference proteome</keyword>
<gene>
    <name evidence="1" type="ORF">SAMN05661086_01889</name>
</gene>
<dbReference type="RefSeq" id="WP_092560431.1">
    <property type="nucleotide sequence ID" value="NZ_FOYZ01000006.1"/>
</dbReference>
<dbReference type="InterPro" id="IPR025346">
    <property type="entry name" value="DUF4250"/>
</dbReference>
<dbReference type="STRING" id="37658.SAMN05661086_01889"/>
<evidence type="ECO:0000313" key="2">
    <source>
        <dbReference type="Proteomes" id="UP000199659"/>
    </source>
</evidence>
<proteinExistence type="predicted"/>
<evidence type="ECO:0008006" key="3">
    <source>
        <dbReference type="Google" id="ProtNLM"/>
    </source>
</evidence>
<name>A0A1I6JQY1_9FIRM</name>